<keyword evidence="4" id="KW-1185">Reference proteome</keyword>
<keyword evidence="1" id="KW-0547">Nucleotide-binding</keyword>
<dbReference type="InterPro" id="IPR027417">
    <property type="entry name" value="P-loop_NTPase"/>
</dbReference>
<keyword evidence="2" id="KW-0067">ATP-binding</keyword>
<evidence type="ECO:0008006" key="5">
    <source>
        <dbReference type="Google" id="ProtNLM"/>
    </source>
</evidence>
<dbReference type="Proteomes" id="UP000301309">
    <property type="component" value="Unassembled WGS sequence"/>
</dbReference>
<dbReference type="GO" id="GO:0004016">
    <property type="term" value="F:adenylate cyclase activity"/>
    <property type="evidence" value="ECO:0007669"/>
    <property type="project" value="TreeGrafter"/>
</dbReference>
<dbReference type="EMBL" id="BJHW01000002">
    <property type="protein sequence ID" value="GDY60087.1"/>
    <property type="molecule type" value="Genomic_DNA"/>
</dbReference>
<dbReference type="PANTHER" id="PTHR16305:SF35">
    <property type="entry name" value="TRANSCRIPTIONAL ACTIVATOR DOMAIN"/>
    <property type="match status" value="1"/>
</dbReference>
<evidence type="ECO:0000313" key="4">
    <source>
        <dbReference type="Proteomes" id="UP000301309"/>
    </source>
</evidence>
<organism evidence="3 4">
    <name type="scientific">Streptomyces violaceusniger</name>
    <dbReference type="NCBI Taxonomy" id="68280"/>
    <lineage>
        <taxon>Bacteria</taxon>
        <taxon>Bacillati</taxon>
        <taxon>Actinomycetota</taxon>
        <taxon>Actinomycetes</taxon>
        <taxon>Kitasatosporales</taxon>
        <taxon>Streptomycetaceae</taxon>
        <taxon>Streptomyces</taxon>
        <taxon>Streptomyces violaceusniger group</taxon>
    </lineage>
</organism>
<dbReference type="GO" id="GO:0005737">
    <property type="term" value="C:cytoplasm"/>
    <property type="evidence" value="ECO:0007669"/>
    <property type="project" value="TreeGrafter"/>
</dbReference>
<dbReference type="GO" id="GO:0005524">
    <property type="term" value="F:ATP binding"/>
    <property type="evidence" value="ECO:0007669"/>
    <property type="project" value="UniProtKB-KW"/>
</dbReference>
<gene>
    <name evidence="3" type="ORF">SVIO_107100</name>
</gene>
<protein>
    <recommendedName>
        <fullName evidence="5">Orc1-like AAA ATPase domain-containing protein</fullName>
    </recommendedName>
</protein>
<proteinExistence type="predicted"/>
<dbReference type="PANTHER" id="PTHR16305">
    <property type="entry name" value="TESTICULAR SOLUBLE ADENYLYL CYCLASE"/>
    <property type="match status" value="1"/>
</dbReference>
<comment type="caution">
    <text evidence="3">The sequence shown here is derived from an EMBL/GenBank/DDBJ whole genome shotgun (WGS) entry which is preliminary data.</text>
</comment>
<dbReference type="InterPro" id="IPR011990">
    <property type="entry name" value="TPR-like_helical_dom_sf"/>
</dbReference>
<dbReference type="Gene3D" id="1.25.40.10">
    <property type="entry name" value="Tetratricopeptide repeat domain"/>
    <property type="match status" value="1"/>
</dbReference>
<evidence type="ECO:0000256" key="1">
    <source>
        <dbReference type="ARBA" id="ARBA00022741"/>
    </source>
</evidence>
<evidence type="ECO:0000256" key="2">
    <source>
        <dbReference type="ARBA" id="ARBA00022840"/>
    </source>
</evidence>
<dbReference type="SUPFAM" id="SSF52540">
    <property type="entry name" value="P-loop containing nucleoside triphosphate hydrolases"/>
    <property type="match status" value="1"/>
</dbReference>
<accession>A0A4D4LPD3</accession>
<reference evidence="3 4" key="1">
    <citation type="journal article" date="2020" name="Int. J. Syst. Evol. Microbiol.">
        <title>Reclassification of Streptomyces castelarensis and Streptomyces sporoclivatus as later heterotypic synonyms of Streptomyces antimycoticus.</title>
        <authorList>
            <person name="Komaki H."/>
            <person name="Tamura T."/>
        </authorList>
    </citation>
    <scope>NUCLEOTIDE SEQUENCE [LARGE SCALE GENOMIC DNA]</scope>
    <source>
        <strain evidence="3 4">NBRC 13459</strain>
    </source>
</reference>
<evidence type="ECO:0000313" key="3">
    <source>
        <dbReference type="EMBL" id="GDY60087.1"/>
    </source>
</evidence>
<dbReference type="OrthoDB" id="8482304at2"/>
<dbReference type="SUPFAM" id="SSF48452">
    <property type="entry name" value="TPR-like"/>
    <property type="match status" value="1"/>
</dbReference>
<dbReference type="AlphaFoldDB" id="A0A4D4LPD3"/>
<sequence>MHRIERLMRATAEDHREHIVVLESGIGTGKTRLLSEAMALAERNGFAVLDGVPKPLTMVGPRQGRHDTDRIGWPAAQVEAQLDGELQRGPVLMVLDDAQWADPAVLRALGGLMSKLDDSPVLWLFALRAEREESANSLVLRGMARAHRSDWLGPLGPLPCDAVVGLVGDLFDAVPDRDLVELCESVGGTPQAIVDLVHELGKEHCVAISNGVASLVSGPMTSGIAAAVAEDPVGRLPQPLLRSVRGRLGQLSEQAQNVLQVAAVLGSGFAPRDLAEMLGELPVQLLGPLQEAMGAGLLISDSEGFVFHREPVWRAVLGTVPAPLRSMLHQQAATMLLARAGESTVDAAVHLVHCTEAGDAEAVATIGEAARRLLPSSPQSAAALATRGLQATEPGGPDHLALGTTATAGLVRQGKLTQAAELAEELLRVAGPAPMESVRPLRTWLARALMLRGDASAAQQVSQEPFSATVPADPPDPELLVLNMLSPDQTAQSDLVDRVLAAPAAYSVEVRVAALNVRAMAKWREGRLDEALACVEDAVGLREHVTESCQSDPLWTKAWMLTRLHRLDEALVAADTACRTVDWDGMGVLTPVPLTLRAMIFFVKGDVAAAETEAAAGLAASKRAEMPLYDPRSARFWSSAHYGVVT</sequence>
<name>A0A4D4LPD3_STRVO</name>